<protein>
    <submittedName>
        <fullName evidence="2">Uncharacterized protein</fullName>
    </submittedName>
</protein>
<proteinExistence type="predicted"/>
<accession>A0AAE0GK50</accession>
<keyword evidence="1" id="KW-0472">Membrane</keyword>
<dbReference type="Proteomes" id="UP001190700">
    <property type="component" value="Unassembled WGS sequence"/>
</dbReference>
<reference evidence="2 3" key="1">
    <citation type="journal article" date="2015" name="Genome Biol. Evol.">
        <title>Comparative Genomics of a Bacterivorous Green Alga Reveals Evolutionary Causalities and Consequences of Phago-Mixotrophic Mode of Nutrition.</title>
        <authorList>
            <person name="Burns J.A."/>
            <person name="Paasch A."/>
            <person name="Narechania A."/>
            <person name="Kim E."/>
        </authorList>
    </citation>
    <scope>NUCLEOTIDE SEQUENCE [LARGE SCALE GENOMIC DNA]</scope>
    <source>
        <strain evidence="2 3">PLY_AMNH</strain>
    </source>
</reference>
<feature type="transmembrane region" description="Helical" evidence="1">
    <location>
        <begin position="12"/>
        <end position="37"/>
    </location>
</feature>
<keyword evidence="3" id="KW-1185">Reference proteome</keyword>
<feature type="non-terminal residue" evidence="2">
    <location>
        <position position="216"/>
    </location>
</feature>
<keyword evidence="1" id="KW-0812">Transmembrane</keyword>
<evidence type="ECO:0000313" key="2">
    <source>
        <dbReference type="EMBL" id="KAK3279495.1"/>
    </source>
</evidence>
<comment type="caution">
    <text evidence="2">The sequence shown here is derived from an EMBL/GenBank/DDBJ whole genome shotgun (WGS) entry which is preliminary data.</text>
</comment>
<feature type="transmembrane region" description="Helical" evidence="1">
    <location>
        <begin position="49"/>
        <end position="68"/>
    </location>
</feature>
<keyword evidence="1" id="KW-1133">Transmembrane helix</keyword>
<name>A0AAE0GK50_9CHLO</name>
<sequence length="216" mass="23048">MLGAVATTYVSLAYIGMALNTVLTMGLSLVSNMLWGYLLNDEVPQGHPDGTTCFLVIVGVTLTTLVSATAPEEDDIEGIWATVAAPKAALCFVGITFIACGSFAYIWGVDYQKVVGAFRWLSEYATGTTSHGYRSIPGDEASSRLTSEETSEFTLASSRNKSVDNFLPGPWTYDFKVFPSATADPLPLSVQGAYAIFVACIQSISVCFAMATSLLM</sequence>
<dbReference type="AlphaFoldDB" id="A0AAE0GK50"/>
<dbReference type="EMBL" id="LGRX02004844">
    <property type="protein sequence ID" value="KAK3279495.1"/>
    <property type="molecule type" value="Genomic_DNA"/>
</dbReference>
<organism evidence="2 3">
    <name type="scientific">Cymbomonas tetramitiformis</name>
    <dbReference type="NCBI Taxonomy" id="36881"/>
    <lineage>
        <taxon>Eukaryota</taxon>
        <taxon>Viridiplantae</taxon>
        <taxon>Chlorophyta</taxon>
        <taxon>Pyramimonadophyceae</taxon>
        <taxon>Pyramimonadales</taxon>
        <taxon>Pyramimonadaceae</taxon>
        <taxon>Cymbomonas</taxon>
    </lineage>
</organism>
<gene>
    <name evidence="2" type="ORF">CYMTET_12624</name>
</gene>
<feature type="transmembrane region" description="Helical" evidence="1">
    <location>
        <begin position="89"/>
        <end position="108"/>
    </location>
</feature>
<evidence type="ECO:0000313" key="3">
    <source>
        <dbReference type="Proteomes" id="UP001190700"/>
    </source>
</evidence>
<evidence type="ECO:0000256" key="1">
    <source>
        <dbReference type="SAM" id="Phobius"/>
    </source>
</evidence>
<feature type="transmembrane region" description="Helical" evidence="1">
    <location>
        <begin position="193"/>
        <end position="215"/>
    </location>
</feature>